<comment type="subcellular location">
    <subcellularLocation>
        <location evidence="1">Cell outer membrane</location>
    </subcellularLocation>
</comment>
<dbReference type="Pfam" id="PF07980">
    <property type="entry name" value="SusD_RagB"/>
    <property type="match status" value="1"/>
</dbReference>
<evidence type="ECO:0000259" key="7">
    <source>
        <dbReference type="Pfam" id="PF14322"/>
    </source>
</evidence>
<organism evidence="8 9">
    <name type="scientific">Galbibacter orientalis DSM 19592</name>
    <dbReference type="NCBI Taxonomy" id="926559"/>
    <lineage>
        <taxon>Bacteria</taxon>
        <taxon>Pseudomonadati</taxon>
        <taxon>Bacteroidota</taxon>
        <taxon>Flavobacteriia</taxon>
        <taxon>Flavobacteriales</taxon>
        <taxon>Flavobacteriaceae</taxon>
        <taxon>Galbibacter</taxon>
    </lineage>
</organism>
<dbReference type="Gene3D" id="1.25.40.390">
    <property type="match status" value="1"/>
</dbReference>
<dbReference type="PROSITE" id="PS51257">
    <property type="entry name" value="PROKAR_LIPOPROTEIN"/>
    <property type="match status" value="1"/>
</dbReference>
<dbReference type="InterPro" id="IPR011990">
    <property type="entry name" value="TPR-like_helical_dom_sf"/>
</dbReference>
<dbReference type="GO" id="GO:0009279">
    <property type="term" value="C:cell outer membrane"/>
    <property type="evidence" value="ECO:0007669"/>
    <property type="project" value="UniProtKB-SubCell"/>
</dbReference>
<evidence type="ECO:0000256" key="4">
    <source>
        <dbReference type="ARBA" id="ARBA00023136"/>
    </source>
</evidence>
<dbReference type="HOGENOM" id="CLU_015553_3_1_10"/>
<dbReference type="STRING" id="926559.JoomaDRAFT_3768"/>
<accession>I3CAQ5</accession>
<proteinExistence type="inferred from homology"/>
<dbReference type="OrthoDB" id="621570at2"/>
<keyword evidence="3" id="KW-0732">Signal</keyword>
<keyword evidence="5" id="KW-0998">Cell outer membrane</keyword>
<comment type="similarity">
    <text evidence="2">Belongs to the SusD family.</text>
</comment>
<dbReference type="InterPro" id="IPR012944">
    <property type="entry name" value="SusD_RagB_dom"/>
</dbReference>
<gene>
    <name evidence="8" type="ORF">JoomaDRAFT_3768</name>
</gene>
<dbReference type="EMBL" id="JH651379">
    <property type="protein sequence ID" value="EIJ40698.1"/>
    <property type="molecule type" value="Genomic_DNA"/>
</dbReference>
<sequence length="471" mass="53161">MKTPIRHLTNKHPLLKRYKLIIFCLFTFSCFFITTACEDFVAVELPASQLNAAAVFEEAASANAALLAIYAEMRDESMISALSYTMGLYADELDYYGTTDGINILYTNSLLPSSSTVGSWWNNSYHLIYSANAIIEKTAQSQALSEEERNQLIGEALFVRAFIHFYLTNLYGAIPYITSTDYNENQIASKMTSTAVYSAIIDDLVKAAANLKNNYLLEDRTRPNKATVMALLARVYLYTEQWEEASNAASYVLNLKSQYSWETDLNKVFLKESSTTLWQWAPKTSNGNTREGETFIFTSVPPSNVALTAQQLSAFETNDLRKTQWTKEVTDYNNSWSHAYKYKERSTSDPSKEHTIIFRLAELYLIRAEARAQFGDIIGAADDLNILRTRAGLPNTPASDKESLLRAISAERSAELFTEMGHRFFDLKRTKQLDILSASKKGWEASDELFPIPENELLINPNLAPQNPGYN</sequence>
<name>I3CAQ5_9FLAO</name>
<evidence type="ECO:0000256" key="2">
    <source>
        <dbReference type="ARBA" id="ARBA00006275"/>
    </source>
</evidence>
<evidence type="ECO:0000313" key="8">
    <source>
        <dbReference type="EMBL" id="EIJ40698.1"/>
    </source>
</evidence>
<protein>
    <submittedName>
        <fullName evidence="8">RagB/SusD family protein</fullName>
    </submittedName>
</protein>
<evidence type="ECO:0000259" key="6">
    <source>
        <dbReference type="Pfam" id="PF07980"/>
    </source>
</evidence>
<keyword evidence="4" id="KW-0472">Membrane</keyword>
<evidence type="ECO:0000256" key="3">
    <source>
        <dbReference type="ARBA" id="ARBA00022729"/>
    </source>
</evidence>
<keyword evidence="9" id="KW-1185">Reference proteome</keyword>
<dbReference type="AlphaFoldDB" id="I3CAQ5"/>
<dbReference type="Proteomes" id="UP000004690">
    <property type="component" value="Unassembled WGS sequence"/>
</dbReference>
<evidence type="ECO:0000256" key="5">
    <source>
        <dbReference type="ARBA" id="ARBA00023237"/>
    </source>
</evidence>
<dbReference type="Pfam" id="PF14322">
    <property type="entry name" value="SusD-like_3"/>
    <property type="match status" value="1"/>
</dbReference>
<reference evidence="8 9" key="1">
    <citation type="submission" date="2012-02" db="EMBL/GenBank/DDBJ databases">
        <title>Improved High-Quality Draft genome of Joostella marina DSM 19592.</title>
        <authorList>
            <consortium name="US DOE Joint Genome Institute (JGI-PGF)"/>
            <person name="Lucas S."/>
            <person name="Copeland A."/>
            <person name="Lapidus A."/>
            <person name="Bruce D."/>
            <person name="Goodwin L."/>
            <person name="Pitluck S."/>
            <person name="Peters L."/>
            <person name="Chertkov O."/>
            <person name="Ovchinnikova G."/>
            <person name="Kyrpides N."/>
            <person name="Mavromatis K."/>
            <person name="Detter J.C."/>
            <person name="Han C."/>
            <person name="Land M."/>
            <person name="Hauser L."/>
            <person name="Markowitz V."/>
            <person name="Cheng J.-F."/>
            <person name="Hugenholtz P."/>
            <person name="Woyke T."/>
            <person name="Wu D."/>
            <person name="Tindall B."/>
            <person name="Brambilla E."/>
            <person name="Klenk H.-P."/>
            <person name="Eisen J.A."/>
        </authorList>
    </citation>
    <scope>NUCLEOTIDE SEQUENCE [LARGE SCALE GENOMIC DNA]</scope>
    <source>
        <strain evidence="8 9">DSM 19592</strain>
    </source>
</reference>
<dbReference type="CDD" id="cd08977">
    <property type="entry name" value="SusD"/>
    <property type="match status" value="1"/>
</dbReference>
<evidence type="ECO:0000313" key="9">
    <source>
        <dbReference type="Proteomes" id="UP000004690"/>
    </source>
</evidence>
<dbReference type="InterPro" id="IPR033985">
    <property type="entry name" value="SusD-like_N"/>
</dbReference>
<feature type="domain" description="RagB/SusD" evidence="6">
    <location>
        <begin position="329"/>
        <end position="470"/>
    </location>
</feature>
<dbReference type="SUPFAM" id="SSF48452">
    <property type="entry name" value="TPR-like"/>
    <property type="match status" value="1"/>
</dbReference>
<evidence type="ECO:0000256" key="1">
    <source>
        <dbReference type="ARBA" id="ARBA00004442"/>
    </source>
</evidence>
<dbReference type="eggNOG" id="COG3193">
    <property type="taxonomic scope" value="Bacteria"/>
</dbReference>
<feature type="domain" description="SusD-like N-terminal" evidence="7">
    <location>
        <begin position="107"/>
        <end position="237"/>
    </location>
</feature>